<evidence type="ECO:0000256" key="4">
    <source>
        <dbReference type="PIRSR" id="PIRSR015582-1"/>
    </source>
</evidence>
<feature type="binding site" evidence="5">
    <location>
        <position position="123"/>
    </location>
    <ligand>
        <name>Mg(2+)</name>
        <dbReference type="ChEBI" id="CHEBI:18420"/>
    </ligand>
</feature>
<keyword evidence="2 5" id="KW-0479">Metal-binding</keyword>
<keyword evidence="7" id="KW-0456">Lyase</keyword>
<dbReference type="SUPFAM" id="SSF51621">
    <property type="entry name" value="Phosphoenolpyruvate/pyruvate domain"/>
    <property type="match status" value="1"/>
</dbReference>
<dbReference type="GO" id="GO:0016829">
    <property type="term" value="F:lyase activity"/>
    <property type="evidence" value="ECO:0007669"/>
    <property type="project" value="UniProtKB-KW"/>
</dbReference>
<dbReference type="PANTHER" id="PTHR32308">
    <property type="entry name" value="LYASE BETA SUBUNIT, PUTATIVE (AFU_ORTHOLOGUE AFUA_4G13030)-RELATED"/>
    <property type="match status" value="1"/>
</dbReference>
<feature type="binding site" evidence="5">
    <location>
        <position position="149"/>
    </location>
    <ligand>
        <name>Mg(2+)</name>
        <dbReference type="ChEBI" id="CHEBI:18420"/>
    </ligand>
</feature>
<dbReference type="InterPro" id="IPR011206">
    <property type="entry name" value="Citrate_lyase_beta/mcl1/mcl2"/>
</dbReference>
<dbReference type="GO" id="GO:0006107">
    <property type="term" value="P:oxaloacetate metabolic process"/>
    <property type="evidence" value="ECO:0007669"/>
    <property type="project" value="TreeGrafter"/>
</dbReference>
<name>A0A829YB23_9GAMM</name>
<evidence type="ECO:0000256" key="1">
    <source>
        <dbReference type="ARBA" id="ARBA00001946"/>
    </source>
</evidence>
<accession>A0A829YB23</accession>
<comment type="cofactor">
    <cofactor evidence="1">
        <name>Mg(2+)</name>
        <dbReference type="ChEBI" id="CHEBI:18420"/>
    </cofactor>
</comment>
<dbReference type="InterPro" id="IPR015813">
    <property type="entry name" value="Pyrv/PenolPyrv_kinase-like_dom"/>
</dbReference>
<sequence>MTNVANDVASVLFVPGSKPERTSKALASAARVVCIDLEDSVPASDKVTARAAALAALAAGDRRLALRINGIKTRAGLEDLLALVNANVAPPLLLVPMVESAAEIAVVTAAFDGNAPAIVPLIETVKGLRAAHEIAAAPGVGAMMFGGGDFAAELGVALAWEPLLAARGAFILACAGAGVGAIDVPFIGLDDQQGLIAETRAAKQLGFTGKAAIHPAQVDAINAVMLPTAEEIAEAQQAAQVFAAANGAAVRFKGRMLEAPIMRRYRRILDQSSLTNMRSEHDA</sequence>
<keyword evidence="3 5" id="KW-0460">Magnesium</keyword>
<organism evidence="7 8">
    <name type="scientific">Steroidobacter agaridevorans</name>
    <dbReference type="NCBI Taxonomy" id="2695856"/>
    <lineage>
        <taxon>Bacteria</taxon>
        <taxon>Pseudomonadati</taxon>
        <taxon>Pseudomonadota</taxon>
        <taxon>Gammaproteobacteria</taxon>
        <taxon>Steroidobacterales</taxon>
        <taxon>Steroidobacteraceae</taxon>
        <taxon>Steroidobacter</taxon>
    </lineage>
</organism>
<feature type="binding site" evidence="4">
    <location>
        <position position="123"/>
    </location>
    <ligand>
        <name>substrate</name>
    </ligand>
</feature>
<dbReference type="InterPro" id="IPR040442">
    <property type="entry name" value="Pyrv_kinase-like_dom_sf"/>
</dbReference>
<evidence type="ECO:0000313" key="8">
    <source>
        <dbReference type="Proteomes" id="UP000445000"/>
    </source>
</evidence>
<feature type="domain" description="HpcH/HpaI aldolase/citrate lyase" evidence="6">
    <location>
        <begin position="10"/>
        <end position="215"/>
    </location>
</feature>
<evidence type="ECO:0000259" key="6">
    <source>
        <dbReference type="Pfam" id="PF03328"/>
    </source>
</evidence>
<proteinExistence type="predicted"/>
<dbReference type="EMBL" id="BLJN01000002">
    <property type="protein sequence ID" value="GFE80430.1"/>
    <property type="molecule type" value="Genomic_DNA"/>
</dbReference>
<keyword evidence="8" id="KW-1185">Reference proteome</keyword>
<evidence type="ECO:0000256" key="2">
    <source>
        <dbReference type="ARBA" id="ARBA00022723"/>
    </source>
</evidence>
<dbReference type="GO" id="GO:0000287">
    <property type="term" value="F:magnesium ion binding"/>
    <property type="evidence" value="ECO:0007669"/>
    <property type="project" value="TreeGrafter"/>
</dbReference>
<dbReference type="Gene3D" id="3.20.20.60">
    <property type="entry name" value="Phosphoenolpyruvate-binding domains"/>
    <property type="match status" value="1"/>
</dbReference>
<protein>
    <submittedName>
        <fullName evidence="7">Citrate lyase subunit beta</fullName>
    </submittedName>
</protein>
<dbReference type="AlphaFoldDB" id="A0A829YB23"/>
<comment type="caution">
    <text evidence="7">The sequence shown here is derived from an EMBL/GenBank/DDBJ whole genome shotgun (WGS) entry which is preliminary data.</text>
</comment>
<evidence type="ECO:0000256" key="5">
    <source>
        <dbReference type="PIRSR" id="PIRSR015582-2"/>
    </source>
</evidence>
<feature type="binding site" evidence="4">
    <location>
        <position position="67"/>
    </location>
    <ligand>
        <name>substrate</name>
    </ligand>
</feature>
<gene>
    <name evidence="7" type="ORF">GCM10011487_24300</name>
</gene>
<dbReference type="PANTHER" id="PTHR32308:SF0">
    <property type="entry name" value="HPCH_HPAI ALDOLASE_CITRATE LYASE DOMAIN-CONTAINING PROTEIN"/>
    <property type="match status" value="1"/>
</dbReference>
<evidence type="ECO:0000256" key="3">
    <source>
        <dbReference type="ARBA" id="ARBA00022842"/>
    </source>
</evidence>
<dbReference type="Proteomes" id="UP000445000">
    <property type="component" value="Unassembled WGS sequence"/>
</dbReference>
<dbReference type="PIRSF" id="PIRSF015582">
    <property type="entry name" value="Cit_lyase_B"/>
    <property type="match status" value="1"/>
</dbReference>
<dbReference type="Pfam" id="PF03328">
    <property type="entry name" value="HpcH_HpaI"/>
    <property type="match status" value="1"/>
</dbReference>
<reference evidence="8" key="1">
    <citation type="submission" date="2020-01" db="EMBL/GenBank/DDBJ databases">
        <title>'Steroidobacter agaridevorans' sp. nov., agar-degrading bacteria isolated from rhizosphere soils.</title>
        <authorList>
            <person name="Ikenaga M."/>
            <person name="Kataoka M."/>
            <person name="Murouchi A."/>
            <person name="Katsuragi S."/>
            <person name="Sakai M."/>
        </authorList>
    </citation>
    <scope>NUCLEOTIDE SEQUENCE [LARGE SCALE GENOMIC DNA]</scope>
    <source>
        <strain evidence="8">YU21-B</strain>
    </source>
</reference>
<evidence type="ECO:0000313" key="7">
    <source>
        <dbReference type="EMBL" id="GFE80430.1"/>
    </source>
</evidence>
<dbReference type="RefSeq" id="WP_161812109.1">
    <property type="nucleotide sequence ID" value="NZ_BLJN01000002.1"/>
</dbReference>
<dbReference type="InterPro" id="IPR005000">
    <property type="entry name" value="Aldolase/citrate-lyase_domain"/>
</dbReference>